<reference evidence="1" key="1">
    <citation type="submission" date="2014-05" db="EMBL/GenBank/DDBJ databases">
        <authorList>
            <person name="Chronopoulou M."/>
        </authorList>
    </citation>
    <scope>NUCLEOTIDE SEQUENCE</scope>
    <source>
        <tissue evidence="1">Whole organism</tissue>
    </source>
</reference>
<evidence type="ECO:0000313" key="1">
    <source>
        <dbReference type="EMBL" id="CDW51055.1"/>
    </source>
</evidence>
<sequence length="57" mass="6704">MYSSRMVCQHTQPILCRPGWQKIKTSRYLIDRTSTHWNEASKTCRVNHSNIVDLKSP</sequence>
<feature type="non-terminal residue" evidence="1">
    <location>
        <position position="1"/>
    </location>
</feature>
<dbReference type="AlphaFoldDB" id="A0A0K2VL58"/>
<dbReference type="InterPro" id="IPR016186">
    <property type="entry name" value="C-type_lectin-like/link_sf"/>
</dbReference>
<dbReference type="InterPro" id="IPR016187">
    <property type="entry name" value="CTDL_fold"/>
</dbReference>
<name>A0A0K2VL58_LEPSM</name>
<dbReference type="EMBL" id="HACA01033694">
    <property type="protein sequence ID" value="CDW51055.1"/>
    <property type="molecule type" value="Transcribed_RNA"/>
</dbReference>
<dbReference type="Gene3D" id="3.10.100.10">
    <property type="entry name" value="Mannose-Binding Protein A, subunit A"/>
    <property type="match status" value="1"/>
</dbReference>
<organism evidence="1">
    <name type="scientific">Lepeophtheirus salmonis</name>
    <name type="common">Salmon louse</name>
    <name type="synonym">Caligus salmonis</name>
    <dbReference type="NCBI Taxonomy" id="72036"/>
    <lineage>
        <taxon>Eukaryota</taxon>
        <taxon>Metazoa</taxon>
        <taxon>Ecdysozoa</taxon>
        <taxon>Arthropoda</taxon>
        <taxon>Crustacea</taxon>
        <taxon>Multicrustacea</taxon>
        <taxon>Hexanauplia</taxon>
        <taxon>Copepoda</taxon>
        <taxon>Siphonostomatoida</taxon>
        <taxon>Caligidae</taxon>
        <taxon>Lepeophtheirus</taxon>
    </lineage>
</organism>
<dbReference type="GO" id="GO:0030246">
    <property type="term" value="F:carbohydrate binding"/>
    <property type="evidence" value="ECO:0007669"/>
    <property type="project" value="UniProtKB-KW"/>
</dbReference>
<dbReference type="SUPFAM" id="SSF56436">
    <property type="entry name" value="C-type lectin-like"/>
    <property type="match status" value="1"/>
</dbReference>
<accession>A0A0K2VL58</accession>
<protein>
    <submittedName>
        <fullName evidence="1">Ctype lectin domain family 4 member Mlike [Oreochromis niloticus]</fullName>
    </submittedName>
</protein>
<proteinExistence type="predicted"/>
<keyword evidence="1" id="KW-0430">Lectin</keyword>